<evidence type="ECO:0000256" key="1">
    <source>
        <dbReference type="SAM" id="MobiDB-lite"/>
    </source>
</evidence>
<dbReference type="OrthoDB" id="7489730at2759"/>
<evidence type="ECO:0000313" key="3">
    <source>
        <dbReference type="Proteomes" id="UP000299102"/>
    </source>
</evidence>
<dbReference type="EMBL" id="BGZK01000400">
    <property type="protein sequence ID" value="GBP41496.1"/>
    <property type="molecule type" value="Genomic_DNA"/>
</dbReference>
<gene>
    <name evidence="2" type="ORF">EVAR_24415_1</name>
</gene>
<reference evidence="2 3" key="1">
    <citation type="journal article" date="2019" name="Commun. Biol.">
        <title>The bagworm genome reveals a unique fibroin gene that provides high tensile strength.</title>
        <authorList>
            <person name="Kono N."/>
            <person name="Nakamura H."/>
            <person name="Ohtoshi R."/>
            <person name="Tomita M."/>
            <person name="Numata K."/>
            <person name="Arakawa K."/>
        </authorList>
    </citation>
    <scope>NUCLEOTIDE SEQUENCE [LARGE SCALE GENOMIC DNA]</scope>
</reference>
<protein>
    <submittedName>
        <fullName evidence="2">Uncharacterized protein</fullName>
    </submittedName>
</protein>
<dbReference type="AlphaFoldDB" id="A0A4C1VQT7"/>
<name>A0A4C1VQT7_EUMVA</name>
<feature type="region of interest" description="Disordered" evidence="1">
    <location>
        <begin position="138"/>
        <end position="234"/>
    </location>
</feature>
<proteinExistence type="predicted"/>
<keyword evidence="3" id="KW-1185">Reference proteome</keyword>
<sequence>MTDSKPTAPPKSKRINFTKVIHIVDNGIKITCPDVETFRSLNKYLVDNKPTSPSMTSKLTFAVRDSPCTQCTESFVTTVPHFGSCSWPYTKKVARDIATDANNTDTQLRTATQIRAVSNIWSRTGLESARALVKLQKTFEHTHGTSPGPSKLPRSRGKKPKPPPVVRFRPTSAPDFSTNLGGELSPLAPDGRNWATQGAHPAWASVPPSPSQHGSSSGIIRRGHTNGDVRPPNS</sequence>
<organism evidence="2 3">
    <name type="scientific">Eumeta variegata</name>
    <name type="common">Bagworm moth</name>
    <name type="synonym">Eumeta japonica</name>
    <dbReference type="NCBI Taxonomy" id="151549"/>
    <lineage>
        <taxon>Eukaryota</taxon>
        <taxon>Metazoa</taxon>
        <taxon>Ecdysozoa</taxon>
        <taxon>Arthropoda</taxon>
        <taxon>Hexapoda</taxon>
        <taxon>Insecta</taxon>
        <taxon>Pterygota</taxon>
        <taxon>Neoptera</taxon>
        <taxon>Endopterygota</taxon>
        <taxon>Lepidoptera</taxon>
        <taxon>Glossata</taxon>
        <taxon>Ditrysia</taxon>
        <taxon>Tineoidea</taxon>
        <taxon>Psychidae</taxon>
        <taxon>Oiketicinae</taxon>
        <taxon>Eumeta</taxon>
    </lineage>
</organism>
<evidence type="ECO:0000313" key="2">
    <source>
        <dbReference type="EMBL" id="GBP41496.1"/>
    </source>
</evidence>
<accession>A0A4C1VQT7</accession>
<dbReference type="Proteomes" id="UP000299102">
    <property type="component" value="Unassembled WGS sequence"/>
</dbReference>
<comment type="caution">
    <text evidence="2">The sequence shown here is derived from an EMBL/GenBank/DDBJ whole genome shotgun (WGS) entry which is preliminary data.</text>
</comment>